<reference evidence="1" key="2">
    <citation type="submission" date="2020-11" db="EMBL/GenBank/DDBJ databases">
        <authorList>
            <person name="McCartney M.A."/>
            <person name="Auch B."/>
            <person name="Kono T."/>
            <person name="Mallez S."/>
            <person name="Becker A."/>
            <person name="Gohl D.M."/>
            <person name="Silverstein K.A.T."/>
            <person name="Koren S."/>
            <person name="Bechman K.B."/>
            <person name="Herman A."/>
            <person name="Abrahante J.E."/>
            <person name="Garbe J."/>
        </authorList>
    </citation>
    <scope>NUCLEOTIDE SEQUENCE</scope>
    <source>
        <strain evidence="1">Duluth1</strain>
        <tissue evidence="1">Whole animal</tissue>
    </source>
</reference>
<evidence type="ECO:0000313" key="1">
    <source>
        <dbReference type="EMBL" id="KAH3721070.1"/>
    </source>
</evidence>
<comment type="caution">
    <text evidence="1">The sequence shown here is derived from an EMBL/GenBank/DDBJ whole genome shotgun (WGS) entry which is preliminary data.</text>
</comment>
<gene>
    <name evidence="1" type="ORF">DPMN_063985</name>
</gene>
<protein>
    <submittedName>
        <fullName evidence="1">Uncharacterized protein</fullName>
    </submittedName>
</protein>
<organism evidence="1 2">
    <name type="scientific">Dreissena polymorpha</name>
    <name type="common">Zebra mussel</name>
    <name type="synonym">Mytilus polymorpha</name>
    <dbReference type="NCBI Taxonomy" id="45954"/>
    <lineage>
        <taxon>Eukaryota</taxon>
        <taxon>Metazoa</taxon>
        <taxon>Spiralia</taxon>
        <taxon>Lophotrochozoa</taxon>
        <taxon>Mollusca</taxon>
        <taxon>Bivalvia</taxon>
        <taxon>Autobranchia</taxon>
        <taxon>Heteroconchia</taxon>
        <taxon>Euheterodonta</taxon>
        <taxon>Imparidentia</taxon>
        <taxon>Neoheterodontei</taxon>
        <taxon>Myida</taxon>
        <taxon>Dreissenoidea</taxon>
        <taxon>Dreissenidae</taxon>
        <taxon>Dreissena</taxon>
    </lineage>
</organism>
<accession>A0A9D4HJ34</accession>
<dbReference type="AlphaFoldDB" id="A0A9D4HJ34"/>
<dbReference type="Proteomes" id="UP000828390">
    <property type="component" value="Unassembled WGS sequence"/>
</dbReference>
<keyword evidence="2" id="KW-1185">Reference proteome</keyword>
<dbReference type="EMBL" id="JAIWYP010000013">
    <property type="protein sequence ID" value="KAH3721070.1"/>
    <property type="molecule type" value="Genomic_DNA"/>
</dbReference>
<proteinExistence type="predicted"/>
<sequence>MVPQSSALASALSCPDHYGPLPAQADITSYVMDVIVAHVSDSTDLTRFWSIELIVISSDEVEDRDAAMNLCHKNRAYHLQTETTKQIYRGNKTSHRFRPTMTIQRGGQRALYVD</sequence>
<reference evidence="1" key="1">
    <citation type="journal article" date="2019" name="bioRxiv">
        <title>The Genome of the Zebra Mussel, Dreissena polymorpha: A Resource for Invasive Species Research.</title>
        <authorList>
            <person name="McCartney M.A."/>
            <person name="Auch B."/>
            <person name="Kono T."/>
            <person name="Mallez S."/>
            <person name="Zhang Y."/>
            <person name="Obille A."/>
            <person name="Becker A."/>
            <person name="Abrahante J.E."/>
            <person name="Garbe J."/>
            <person name="Badalamenti J.P."/>
            <person name="Herman A."/>
            <person name="Mangelson H."/>
            <person name="Liachko I."/>
            <person name="Sullivan S."/>
            <person name="Sone E.D."/>
            <person name="Koren S."/>
            <person name="Silverstein K.A.T."/>
            <person name="Beckman K.B."/>
            <person name="Gohl D.M."/>
        </authorList>
    </citation>
    <scope>NUCLEOTIDE SEQUENCE</scope>
    <source>
        <strain evidence="1">Duluth1</strain>
        <tissue evidence="1">Whole animal</tissue>
    </source>
</reference>
<evidence type="ECO:0000313" key="2">
    <source>
        <dbReference type="Proteomes" id="UP000828390"/>
    </source>
</evidence>
<name>A0A9D4HJ34_DREPO</name>